<comment type="caution">
    <text evidence="1">The sequence shown here is derived from an EMBL/GenBank/DDBJ whole genome shotgun (WGS) entry which is preliminary data.</text>
</comment>
<dbReference type="SUPFAM" id="SSF54909">
    <property type="entry name" value="Dimeric alpha+beta barrel"/>
    <property type="match status" value="1"/>
</dbReference>
<sequence length="234" mass="25808">MQVCLFLLGANDAQPLADIGQLQRAASAVAGLRQLIVHEPIAGQHDARIVAVENAPSCVLQWYFDELATLEAALGADGTIMRALQAGLREQLSPLQAFTQQVMAVRKYTPPHATAVPQQEPRCTYLVAYDGIAQDFNAWLTHYLEHHPPLMLQLPALREMEIYTRIDSRSDLPFAPANAMQRNKVVFDDASALTDALASPIRDAMRRDFHALPPYSGATPHFAMRSVYGNLAAY</sequence>
<dbReference type="EMBL" id="JAJITD010000006">
    <property type="protein sequence ID" value="MCC8393773.1"/>
    <property type="molecule type" value="Genomic_DNA"/>
</dbReference>
<evidence type="ECO:0000313" key="1">
    <source>
        <dbReference type="EMBL" id="MCC8393773.1"/>
    </source>
</evidence>
<name>A0ABS8JV51_9BURK</name>
<protein>
    <submittedName>
        <fullName evidence="1">EthD family reductase</fullName>
    </submittedName>
</protein>
<dbReference type="InterPro" id="IPR011008">
    <property type="entry name" value="Dimeric_a/b-barrel"/>
</dbReference>
<accession>A0ABS8JV51</accession>
<keyword evidence="2" id="KW-1185">Reference proteome</keyword>
<dbReference type="Gene3D" id="3.30.70.100">
    <property type="match status" value="1"/>
</dbReference>
<gene>
    <name evidence="1" type="ORF">LJ656_14345</name>
</gene>
<evidence type="ECO:0000313" key="2">
    <source>
        <dbReference type="Proteomes" id="UP001431019"/>
    </source>
</evidence>
<proteinExistence type="predicted"/>
<dbReference type="NCBIfam" id="TIGR02118">
    <property type="entry name" value="EthD family reductase"/>
    <property type="match status" value="1"/>
</dbReference>
<dbReference type="Proteomes" id="UP001431019">
    <property type="component" value="Unassembled WGS sequence"/>
</dbReference>
<dbReference type="InterPro" id="IPR009799">
    <property type="entry name" value="EthD_dom"/>
</dbReference>
<organism evidence="1 2">
    <name type="scientific">Paraburkholderia sejongensis</name>
    <dbReference type="NCBI Taxonomy" id="2886946"/>
    <lineage>
        <taxon>Bacteria</taxon>
        <taxon>Pseudomonadati</taxon>
        <taxon>Pseudomonadota</taxon>
        <taxon>Betaproteobacteria</taxon>
        <taxon>Burkholderiales</taxon>
        <taxon>Burkholderiaceae</taxon>
        <taxon>Paraburkholderia</taxon>
    </lineage>
</organism>
<reference evidence="1 2" key="1">
    <citation type="submission" date="2021-11" db="EMBL/GenBank/DDBJ databases">
        <authorList>
            <person name="Oh E.-T."/>
            <person name="Kim S.-B."/>
        </authorList>
    </citation>
    <scope>NUCLEOTIDE SEQUENCE [LARGE SCALE GENOMIC DNA]</scope>
    <source>
        <strain evidence="1 2">MMS20-SJTR3</strain>
    </source>
</reference>
<dbReference type="RefSeq" id="WP_230510068.1">
    <property type="nucleotide sequence ID" value="NZ_JAJITD010000006.1"/>
</dbReference>